<dbReference type="InterPro" id="IPR055348">
    <property type="entry name" value="DctQ"/>
</dbReference>
<dbReference type="EMBL" id="QURL01000004">
    <property type="protein sequence ID" value="RFC63532.1"/>
    <property type="molecule type" value="Genomic_DNA"/>
</dbReference>
<sequence>MDETALQRPQQAESEGIPAFADAPAGFVLGTVAAVLSAIGTVWIGFLMILIVSDVIGRNFFDAPITGVAEIAGYSVVAIVFLQTAAAVMQGRLTRADFLYRRIAGLSRPVAAALESAFCVTGAIVFALIAWSSSDKLITAYMRAEFFGVQGVFIVPTWPFRAIIVFGSITASLAALYRAFNRTPLPAGQRK</sequence>
<evidence type="ECO:0000256" key="5">
    <source>
        <dbReference type="ARBA" id="ARBA00022989"/>
    </source>
</evidence>
<protein>
    <recommendedName>
        <fullName evidence="7">TRAP transporter small permease protein</fullName>
    </recommendedName>
</protein>
<feature type="transmembrane region" description="Helical" evidence="7">
    <location>
        <begin position="27"/>
        <end position="51"/>
    </location>
</feature>
<evidence type="ECO:0000313" key="10">
    <source>
        <dbReference type="Proteomes" id="UP000264310"/>
    </source>
</evidence>
<keyword evidence="2 7" id="KW-0813">Transport</keyword>
<keyword evidence="3" id="KW-1003">Cell membrane</keyword>
<evidence type="ECO:0000256" key="6">
    <source>
        <dbReference type="ARBA" id="ARBA00023136"/>
    </source>
</evidence>
<evidence type="ECO:0000256" key="7">
    <source>
        <dbReference type="RuleBase" id="RU369079"/>
    </source>
</evidence>
<dbReference type="GO" id="GO:0022857">
    <property type="term" value="F:transmembrane transporter activity"/>
    <property type="evidence" value="ECO:0007669"/>
    <property type="project" value="UniProtKB-UniRule"/>
</dbReference>
<evidence type="ECO:0000256" key="4">
    <source>
        <dbReference type="ARBA" id="ARBA00022692"/>
    </source>
</evidence>
<comment type="function">
    <text evidence="7">Part of the tripartite ATP-independent periplasmic (TRAP) transport system.</text>
</comment>
<evidence type="ECO:0000256" key="3">
    <source>
        <dbReference type="ARBA" id="ARBA00022475"/>
    </source>
</evidence>
<comment type="similarity">
    <text evidence="7">Belongs to the TRAP transporter small permease family.</text>
</comment>
<accession>A0A371X2T7</accession>
<dbReference type="RefSeq" id="WP_116683263.1">
    <property type="nucleotide sequence ID" value="NZ_QURL01000004.1"/>
</dbReference>
<feature type="transmembrane region" description="Helical" evidence="7">
    <location>
        <begin position="110"/>
        <end position="131"/>
    </location>
</feature>
<keyword evidence="10" id="KW-1185">Reference proteome</keyword>
<comment type="subunit">
    <text evidence="7">The complex comprises the extracytoplasmic solute receptor protein and the two transmembrane proteins.</text>
</comment>
<dbReference type="Pfam" id="PF04290">
    <property type="entry name" value="DctQ"/>
    <property type="match status" value="1"/>
</dbReference>
<gene>
    <name evidence="9" type="ORF">DYI37_10965</name>
</gene>
<evidence type="ECO:0000256" key="2">
    <source>
        <dbReference type="ARBA" id="ARBA00022448"/>
    </source>
</evidence>
<reference evidence="9 10" key="1">
    <citation type="submission" date="2018-08" db="EMBL/GenBank/DDBJ databases">
        <title>Fulvimarina sp. 85, whole genome shotgun sequence.</title>
        <authorList>
            <person name="Tuo L."/>
        </authorList>
    </citation>
    <scope>NUCLEOTIDE SEQUENCE [LARGE SCALE GENOMIC DNA]</scope>
    <source>
        <strain evidence="9 10">85</strain>
    </source>
</reference>
<feature type="domain" description="Tripartite ATP-independent periplasmic transporters DctQ component" evidence="8">
    <location>
        <begin position="47"/>
        <end position="182"/>
    </location>
</feature>
<evidence type="ECO:0000313" key="9">
    <source>
        <dbReference type="EMBL" id="RFC63532.1"/>
    </source>
</evidence>
<dbReference type="GO" id="GO:0005886">
    <property type="term" value="C:plasma membrane"/>
    <property type="evidence" value="ECO:0007669"/>
    <property type="project" value="UniProtKB-SubCell"/>
</dbReference>
<dbReference type="Proteomes" id="UP000264310">
    <property type="component" value="Unassembled WGS sequence"/>
</dbReference>
<dbReference type="OrthoDB" id="4250245at2"/>
<evidence type="ECO:0000256" key="1">
    <source>
        <dbReference type="ARBA" id="ARBA00004651"/>
    </source>
</evidence>
<comment type="caution">
    <text evidence="9">The sequence shown here is derived from an EMBL/GenBank/DDBJ whole genome shotgun (WGS) entry which is preliminary data.</text>
</comment>
<dbReference type="AlphaFoldDB" id="A0A371X2T7"/>
<comment type="subcellular location">
    <subcellularLocation>
        <location evidence="7">Cell inner membrane</location>
        <topology evidence="7">Multi-pass membrane protein</topology>
    </subcellularLocation>
    <subcellularLocation>
        <location evidence="1">Cell membrane</location>
        <topology evidence="1">Multi-pass membrane protein</topology>
    </subcellularLocation>
</comment>
<keyword evidence="6 7" id="KW-0472">Membrane</keyword>
<feature type="transmembrane region" description="Helical" evidence="7">
    <location>
        <begin position="71"/>
        <end position="89"/>
    </location>
</feature>
<keyword evidence="4 7" id="KW-0812">Transmembrane</keyword>
<keyword evidence="7" id="KW-0997">Cell inner membrane</keyword>
<name>A0A371X2T7_9HYPH</name>
<organism evidence="9 10">
    <name type="scientific">Fulvimarina endophytica</name>
    <dbReference type="NCBI Taxonomy" id="2293836"/>
    <lineage>
        <taxon>Bacteria</taxon>
        <taxon>Pseudomonadati</taxon>
        <taxon>Pseudomonadota</taxon>
        <taxon>Alphaproteobacteria</taxon>
        <taxon>Hyphomicrobiales</taxon>
        <taxon>Aurantimonadaceae</taxon>
        <taxon>Fulvimarina</taxon>
    </lineage>
</organism>
<feature type="transmembrane region" description="Helical" evidence="7">
    <location>
        <begin position="158"/>
        <end position="180"/>
    </location>
</feature>
<proteinExistence type="inferred from homology"/>
<keyword evidence="5 7" id="KW-1133">Transmembrane helix</keyword>
<evidence type="ECO:0000259" key="8">
    <source>
        <dbReference type="Pfam" id="PF04290"/>
    </source>
</evidence>